<organism evidence="1 2">
    <name type="scientific">Xaviernesmea oryzae</name>
    <dbReference type="NCBI Taxonomy" id="464029"/>
    <lineage>
        <taxon>Bacteria</taxon>
        <taxon>Pseudomonadati</taxon>
        <taxon>Pseudomonadota</taxon>
        <taxon>Alphaproteobacteria</taxon>
        <taxon>Hyphomicrobiales</taxon>
        <taxon>Rhizobiaceae</taxon>
        <taxon>Rhizobium/Agrobacterium group</taxon>
        <taxon>Xaviernesmea</taxon>
    </lineage>
</organism>
<gene>
    <name evidence="1" type="ORF">BJF93_16715</name>
</gene>
<reference evidence="1 2" key="1">
    <citation type="submission" date="2016-09" db="EMBL/GenBank/DDBJ databases">
        <title>Rhizobium sp. nov., a novel species isolated from the rice rhizosphere.</title>
        <authorList>
            <person name="Zhao J."/>
            <person name="Zhang X."/>
        </authorList>
    </citation>
    <scope>NUCLEOTIDE SEQUENCE [LARGE SCALE GENOMIC DNA]</scope>
    <source>
        <strain evidence="1 2">1.7048</strain>
    </source>
</reference>
<keyword evidence="2" id="KW-1185">Reference proteome</keyword>
<dbReference type="OrthoDB" id="8302934at2"/>
<accession>A0A1Q9ASZ5</accession>
<comment type="caution">
    <text evidence="1">The sequence shown here is derived from an EMBL/GenBank/DDBJ whole genome shotgun (WGS) entry which is preliminary data.</text>
</comment>
<proteinExistence type="predicted"/>
<dbReference type="RefSeq" id="WP_075628931.1">
    <property type="nucleotide sequence ID" value="NZ_FOAM01000003.1"/>
</dbReference>
<dbReference type="Proteomes" id="UP000186364">
    <property type="component" value="Unassembled WGS sequence"/>
</dbReference>
<protein>
    <submittedName>
        <fullName evidence="1">Uncharacterized protein</fullName>
    </submittedName>
</protein>
<sequence>MARKIPTSPAFKIFALQMIQDYEMLGSMDDVIRFGLRGVASRSKEFIPELTDYLRTILEPSVSDAELAHLWNSSNEAFLVTDRGARWFFRRILGILEEDAPNGVLKQKLANPQPVHRRHAKAKP</sequence>
<name>A0A1Q9ASZ5_9HYPH</name>
<dbReference type="EMBL" id="MKIP01000057">
    <property type="protein sequence ID" value="OLP58506.1"/>
    <property type="molecule type" value="Genomic_DNA"/>
</dbReference>
<evidence type="ECO:0000313" key="1">
    <source>
        <dbReference type="EMBL" id="OLP58506.1"/>
    </source>
</evidence>
<evidence type="ECO:0000313" key="2">
    <source>
        <dbReference type="Proteomes" id="UP000186364"/>
    </source>
</evidence>
<dbReference type="AlphaFoldDB" id="A0A1Q9ASZ5"/>